<organism evidence="1 2">
    <name type="scientific">Populibacterium corticicola</name>
    <dbReference type="NCBI Taxonomy" id="1812826"/>
    <lineage>
        <taxon>Bacteria</taxon>
        <taxon>Bacillati</taxon>
        <taxon>Actinomycetota</taxon>
        <taxon>Actinomycetes</taxon>
        <taxon>Micrococcales</taxon>
        <taxon>Jonesiaceae</taxon>
        <taxon>Populibacterium</taxon>
    </lineage>
</organism>
<comment type="caution">
    <text evidence="1">The sequence shown here is derived from an EMBL/GenBank/DDBJ whole genome shotgun (WGS) entry which is preliminary data.</text>
</comment>
<dbReference type="CDD" id="cd04488">
    <property type="entry name" value="RecG_wedge_OBF"/>
    <property type="match status" value="1"/>
</dbReference>
<reference evidence="2" key="1">
    <citation type="journal article" date="2019" name="Int. J. Syst. Evol. Microbiol.">
        <title>The Global Catalogue of Microorganisms (GCM) 10K type strain sequencing project: providing services to taxonomists for standard genome sequencing and annotation.</title>
        <authorList>
            <consortium name="The Broad Institute Genomics Platform"/>
            <consortium name="The Broad Institute Genome Sequencing Center for Infectious Disease"/>
            <person name="Wu L."/>
            <person name="Ma J."/>
        </authorList>
    </citation>
    <scope>NUCLEOTIDE SEQUENCE [LARGE SCALE GENOMIC DNA]</scope>
    <source>
        <strain evidence="2">KCTC 33576</strain>
    </source>
</reference>
<dbReference type="RefSeq" id="WP_377464767.1">
    <property type="nucleotide sequence ID" value="NZ_JBHUOP010000001.1"/>
</dbReference>
<dbReference type="Gene3D" id="2.40.50.140">
    <property type="entry name" value="Nucleic acid-binding proteins"/>
    <property type="match status" value="1"/>
</dbReference>
<protein>
    <submittedName>
        <fullName evidence="1">OB-fold nucleic acid binding domain-containing protein</fullName>
    </submittedName>
</protein>
<proteinExistence type="predicted"/>
<keyword evidence="2" id="KW-1185">Reference proteome</keyword>
<dbReference type="InterPro" id="IPR012340">
    <property type="entry name" value="NA-bd_OB-fold"/>
</dbReference>
<evidence type="ECO:0000313" key="2">
    <source>
        <dbReference type="Proteomes" id="UP001597391"/>
    </source>
</evidence>
<dbReference type="Proteomes" id="UP001597391">
    <property type="component" value="Unassembled WGS sequence"/>
</dbReference>
<name>A0ABW5XBP8_9MICO</name>
<dbReference type="EMBL" id="JBHUOP010000001">
    <property type="protein sequence ID" value="MFD2839313.1"/>
    <property type="molecule type" value="Genomic_DNA"/>
</dbReference>
<sequence>MRLVRELFASAEQVDAAQERLTAARERSATLIENAHDRTRATYYGVVRSVVFNPELSRVRLEAELYDGSGALALVWLGRRRIAGIAPGTRMTVTGMVTMVNGRPVMYNPRYELKAKTGD</sequence>
<accession>A0ABW5XBP8</accession>
<evidence type="ECO:0000313" key="1">
    <source>
        <dbReference type="EMBL" id="MFD2839313.1"/>
    </source>
</evidence>
<gene>
    <name evidence="1" type="ORF">ACFSYH_01845</name>
</gene>